<name>A0A4Y9XWH9_9APHY</name>
<sequence>MVAMLEDSCEHCEEACAEPTSSDAENKDEEKQQAQDSEGVECLGALVVVMSVRLTNYFLTTDCAHTLVGFVR</sequence>
<accession>A0A4Y9XWH9</accession>
<feature type="compositionally biased region" description="Basic and acidic residues" evidence="1">
    <location>
        <begin position="24"/>
        <end position="33"/>
    </location>
</feature>
<protein>
    <submittedName>
        <fullName evidence="2">Uncharacterized protein</fullName>
    </submittedName>
</protein>
<evidence type="ECO:0000256" key="1">
    <source>
        <dbReference type="SAM" id="MobiDB-lite"/>
    </source>
</evidence>
<organism evidence="2 3">
    <name type="scientific">Rhodofomes roseus</name>
    <dbReference type="NCBI Taxonomy" id="34475"/>
    <lineage>
        <taxon>Eukaryota</taxon>
        <taxon>Fungi</taxon>
        <taxon>Dikarya</taxon>
        <taxon>Basidiomycota</taxon>
        <taxon>Agaricomycotina</taxon>
        <taxon>Agaricomycetes</taxon>
        <taxon>Polyporales</taxon>
        <taxon>Rhodofomes</taxon>
    </lineage>
</organism>
<evidence type="ECO:0000313" key="2">
    <source>
        <dbReference type="EMBL" id="TFY54152.1"/>
    </source>
</evidence>
<feature type="region of interest" description="Disordered" evidence="1">
    <location>
        <begin position="16"/>
        <end position="36"/>
    </location>
</feature>
<comment type="caution">
    <text evidence="2">The sequence shown here is derived from an EMBL/GenBank/DDBJ whole genome shotgun (WGS) entry which is preliminary data.</text>
</comment>
<dbReference type="Proteomes" id="UP000298390">
    <property type="component" value="Unassembled WGS sequence"/>
</dbReference>
<evidence type="ECO:0000313" key="3">
    <source>
        <dbReference type="Proteomes" id="UP000298390"/>
    </source>
</evidence>
<gene>
    <name evidence="2" type="ORF">EVJ58_g9026</name>
</gene>
<dbReference type="AlphaFoldDB" id="A0A4Y9XWH9"/>
<reference evidence="2 3" key="1">
    <citation type="submission" date="2019-01" db="EMBL/GenBank/DDBJ databases">
        <title>Genome sequencing of the rare red list fungi Fomitopsis rosea.</title>
        <authorList>
            <person name="Buettner E."/>
            <person name="Kellner H."/>
        </authorList>
    </citation>
    <scope>NUCLEOTIDE SEQUENCE [LARGE SCALE GENOMIC DNA]</scope>
    <source>
        <strain evidence="2 3">DSM 105464</strain>
    </source>
</reference>
<dbReference type="EMBL" id="SEKV01000732">
    <property type="protein sequence ID" value="TFY54152.1"/>
    <property type="molecule type" value="Genomic_DNA"/>
</dbReference>
<proteinExistence type="predicted"/>